<accession>A0A0H3ZRJ0</accession>
<evidence type="ECO:0000256" key="4">
    <source>
        <dbReference type="ARBA" id="ARBA00022729"/>
    </source>
</evidence>
<dbReference type="GO" id="GO:0016491">
    <property type="term" value="F:oxidoreductase activity"/>
    <property type="evidence" value="ECO:0007669"/>
    <property type="project" value="UniProtKB-KW"/>
</dbReference>
<proteinExistence type="predicted"/>
<evidence type="ECO:0000313" key="9">
    <source>
        <dbReference type="EMBL" id="AKN36504.1"/>
    </source>
</evidence>
<dbReference type="PROSITE" id="PS51669">
    <property type="entry name" value="4FE4S_MOW_BIS_MGD"/>
    <property type="match status" value="1"/>
</dbReference>
<dbReference type="Gene3D" id="3.30.200.210">
    <property type="match status" value="1"/>
</dbReference>
<evidence type="ECO:0000256" key="6">
    <source>
        <dbReference type="ARBA" id="ARBA00023004"/>
    </source>
</evidence>
<dbReference type="GO" id="GO:0043546">
    <property type="term" value="F:molybdopterin cofactor binding"/>
    <property type="evidence" value="ECO:0007669"/>
    <property type="project" value="InterPro"/>
</dbReference>
<feature type="domain" description="4Fe-4S Mo/W bis-MGD-type" evidence="8">
    <location>
        <begin position="66"/>
        <end position="141"/>
    </location>
</feature>
<dbReference type="SMART" id="SM00926">
    <property type="entry name" value="Molybdop_Fe4S4"/>
    <property type="match status" value="1"/>
</dbReference>
<organism evidence="9">
    <name type="scientific">Vibrio tasmaniensis</name>
    <dbReference type="NCBI Taxonomy" id="212663"/>
    <lineage>
        <taxon>Bacteria</taxon>
        <taxon>Pseudomonadati</taxon>
        <taxon>Pseudomonadota</taxon>
        <taxon>Gammaproteobacteria</taxon>
        <taxon>Vibrionales</taxon>
        <taxon>Vibrionaceae</taxon>
        <taxon>Vibrio</taxon>
    </lineage>
</organism>
<dbReference type="Gene3D" id="2.40.40.20">
    <property type="match status" value="1"/>
</dbReference>
<dbReference type="PANTHER" id="PTHR43742:SF9">
    <property type="entry name" value="TETRATHIONATE REDUCTASE SUBUNIT A"/>
    <property type="match status" value="1"/>
</dbReference>
<dbReference type="InterPro" id="IPR006963">
    <property type="entry name" value="Mopterin_OxRdtase_4Fe-4S_dom"/>
</dbReference>
<keyword evidence="5" id="KW-0560">Oxidoreductase</keyword>
<dbReference type="SUPFAM" id="SSF50692">
    <property type="entry name" value="ADC-like"/>
    <property type="match status" value="1"/>
</dbReference>
<keyword evidence="2" id="KW-0500">Molybdenum</keyword>
<dbReference type="Pfam" id="PF01568">
    <property type="entry name" value="Molydop_binding"/>
    <property type="match status" value="1"/>
</dbReference>
<sequence length="993" mass="109944">MDRRKVLKGAACLGIATGGLAYSDIFARTLTMSKNGEPVNYKAYGNSDNVEWRMNELGKHDIANDYCVKHTTCLQCHSECGLRVKINNTTGTIERITGNPYHPNTKIDFTDITTPISATAAAVGTVCARGNAGIETLYDKYRITAPLKRVGKRGEGKWKTITWKELISDTVHGGKIFADTTDPKSQNIEVRGFKHLYQERETLIDPQNPDYGFKSNKFVLQAGRIVKSRKDFQSRFCNSFGTVNNYEHTNICELSHHIATGEVYGGKHNAKADITESEFMIFFGTAPGEANFPMQTMGKYSAEARVKGAQITVVDPVLPRTVQTSPNMHWVCPKIGTDGAIAAAILRALIESDGFNRSYLSHPTQKSAKRYGELSYTNASYLIDLETGHFTRQNGKNLVADEHGNIVPFDTVDIADIEFKGELNGNKVATSFSLLKESVFSQTMAEYSEQSGVEIEKLEWLANGIAKAGRKSAVEFYRGIAQHPNGYYTGFLINQINVMMGNMNWTGGISVGGGGFDYNAGAYDLKTIPNLKTSPKGLHITRERMAYEDSHEYKQKVDNGQNPYPASRPWFPLTKDVFSEIIPSLIEGYPYKADILLWHMCTPLYSTPSTGRDEIIASISDPEQVPLLIASDIVIGDSSAYADYVIPDLMYLEQYVHHPMMEATLVKGTAVRTPVVEPITDKTPAGHHMSYEQFLIDVAIELNMPGFGPNAIPDINGKLWPLNTMSDYYIKGVANLAHNFGNIPEITDEELRITGLDEFYQQHKSTLKANEWLDVLFTISRGGLFESVNNRRKGEQLTHKYDSCISMYSEKVATTIDSMTGEKFKGHAVYTQPMTALNKPLSSLDAGFDMTILTRKSALQSHSRLAAASSIRQITPTNYAEINKRTGEEKGLKTGDMIKIESVNGVREAEVKLREGIAEDAISFIVGFGHNGYGASNYEVDGVVIEGSKQRKAGFNLNPIMRTDPDVTNMGLIDKVGGSAVFYDTKVRISKIK</sequence>
<dbReference type="InterPro" id="IPR050612">
    <property type="entry name" value="Prok_Mopterin_Oxidored"/>
</dbReference>
<name>A0A0H3ZRJ0_9VIBR</name>
<evidence type="ECO:0000256" key="3">
    <source>
        <dbReference type="ARBA" id="ARBA00022723"/>
    </source>
</evidence>
<reference evidence="9" key="1">
    <citation type="journal article" date="2015" name="MBio">
        <title>Eco-Evolutionary Dynamics of Episomes among Ecologically Cohesive Bacterial Populations.</title>
        <authorList>
            <person name="Xue H."/>
            <person name="Cordero O.X."/>
            <person name="Camas F.M."/>
            <person name="Trimble W."/>
            <person name="Meyer F."/>
            <person name="Guglielmini J."/>
            <person name="Rocha E.P."/>
            <person name="Polz M.F."/>
        </authorList>
    </citation>
    <scope>NUCLEOTIDE SEQUENCE</scope>
    <source>
        <strain evidence="9">FF_112</strain>
    </source>
</reference>
<dbReference type="InterPro" id="IPR009010">
    <property type="entry name" value="Asp_de-COase-like_dom_sf"/>
</dbReference>
<dbReference type="Gene3D" id="3.40.228.10">
    <property type="entry name" value="Dimethylsulfoxide Reductase, domain 2"/>
    <property type="match status" value="1"/>
</dbReference>
<keyword evidence="6" id="KW-0408">Iron</keyword>
<evidence type="ECO:0000256" key="7">
    <source>
        <dbReference type="ARBA" id="ARBA00023014"/>
    </source>
</evidence>
<evidence type="ECO:0000256" key="1">
    <source>
        <dbReference type="ARBA" id="ARBA00022485"/>
    </source>
</evidence>
<dbReference type="GO" id="GO:0046872">
    <property type="term" value="F:metal ion binding"/>
    <property type="evidence" value="ECO:0007669"/>
    <property type="project" value="UniProtKB-KW"/>
</dbReference>
<dbReference type="GO" id="GO:0051539">
    <property type="term" value="F:4 iron, 4 sulfur cluster binding"/>
    <property type="evidence" value="ECO:0007669"/>
    <property type="project" value="UniProtKB-KW"/>
</dbReference>
<dbReference type="Pfam" id="PF04879">
    <property type="entry name" value="Molybdop_Fe4S4"/>
    <property type="match status" value="1"/>
</dbReference>
<evidence type="ECO:0000256" key="5">
    <source>
        <dbReference type="ARBA" id="ARBA00023002"/>
    </source>
</evidence>
<keyword evidence="1" id="KW-0004">4Fe-4S</keyword>
<dbReference type="InterPro" id="IPR006657">
    <property type="entry name" value="MoPterin_dinucl-bd_dom"/>
</dbReference>
<keyword evidence="3" id="KW-0479">Metal-binding</keyword>
<dbReference type="SUPFAM" id="SSF53706">
    <property type="entry name" value="Formate dehydrogenase/DMSO reductase, domains 1-3"/>
    <property type="match status" value="1"/>
</dbReference>
<keyword evidence="4" id="KW-0732">Signal</keyword>
<evidence type="ECO:0000259" key="8">
    <source>
        <dbReference type="PROSITE" id="PS51669"/>
    </source>
</evidence>
<dbReference type="AlphaFoldDB" id="A0A0H3ZRJ0"/>
<evidence type="ECO:0000256" key="2">
    <source>
        <dbReference type="ARBA" id="ARBA00022505"/>
    </source>
</evidence>
<protein>
    <submittedName>
        <fullName evidence="9">Tetrathionate reductase subunit A</fullName>
    </submittedName>
</protein>
<keyword evidence="7" id="KW-0411">Iron-sulfur</keyword>
<dbReference type="Gene3D" id="3.40.50.740">
    <property type="match status" value="1"/>
</dbReference>
<dbReference type="EMBL" id="KP795493">
    <property type="protein sequence ID" value="AKN36504.1"/>
    <property type="molecule type" value="Genomic_DNA"/>
</dbReference>
<dbReference type="PANTHER" id="PTHR43742">
    <property type="entry name" value="TRIMETHYLAMINE-N-OXIDE REDUCTASE"/>
    <property type="match status" value="1"/>
</dbReference>